<organism evidence="1 2">
    <name type="scientific">Botrytis galanthina</name>
    <dbReference type="NCBI Taxonomy" id="278940"/>
    <lineage>
        <taxon>Eukaryota</taxon>
        <taxon>Fungi</taxon>
        <taxon>Dikarya</taxon>
        <taxon>Ascomycota</taxon>
        <taxon>Pezizomycotina</taxon>
        <taxon>Leotiomycetes</taxon>
        <taxon>Helotiales</taxon>
        <taxon>Sclerotiniaceae</taxon>
        <taxon>Botrytis</taxon>
    </lineage>
</organism>
<protein>
    <submittedName>
        <fullName evidence="1">Uncharacterized protein</fullName>
    </submittedName>
</protein>
<gene>
    <name evidence="1" type="ORF">BGAL_0728g00020</name>
</gene>
<evidence type="ECO:0000313" key="2">
    <source>
        <dbReference type="Proteomes" id="UP000308671"/>
    </source>
</evidence>
<evidence type="ECO:0000313" key="1">
    <source>
        <dbReference type="EMBL" id="THV44121.1"/>
    </source>
</evidence>
<dbReference type="Proteomes" id="UP000308671">
    <property type="component" value="Unassembled WGS sequence"/>
</dbReference>
<keyword evidence="2" id="KW-1185">Reference proteome</keyword>
<proteinExistence type="predicted"/>
<comment type="caution">
    <text evidence="1">The sequence shown here is derived from an EMBL/GenBank/DDBJ whole genome shotgun (WGS) entry which is preliminary data.</text>
</comment>
<dbReference type="OrthoDB" id="10328446at2759"/>
<accession>A0A4S8QJW0</accession>
<dbReference type="AlphaFoldDB" id="A0A4S8QJW0"/>
<sequence>MPFDAAEVIQVWLREGTYWFSLCQGYVSEPSSTSDYVNPIVALSIPSAAIRNLGRLKRSVTKFTRPDSLGGKPINNR</sequence>
<reference evidence="1 2" key="1">
    <citation type="submission" date="2017-12" db="EMBL/GenBank/DDBJ databases">
        <title>Comparative genomics of Botrytis spp.</title>
        <authorList>
            <person name="Valero-Jimenez C.A."/>
            <person name="Tapia P."/>
            <person name="Veloso J."/>
            <person name="Silva-Moreno E."/>
            <person name="Staats M."/>
            <person name="Valdes J.H."/>
            <person name="Van Kan J.A.L."/>
        </authorList>
    </citation>
    <scope>NUCLEOTIDE SEQUENCE [LARGE SCALE GENOMIC DNA]</scope>
    <source>
        <strain evidence="1 2">MUCL435</strain>
    </source>
</reference>
<dbReference type="EMBL" id="PQXL01000723">
    <property type="protein sequence ID" value="THV44121.1"/>
    <property type="molecule type" value="Genomic_DNA"/>
</dbReference>
<name>A0A4S8QJW0_9HELO</name>